<dbReference type="Proteomes" id="UP000837857">
    <property type="component" value="Chromosome 18"/>
</dbReference>
<accession>A0ABN8I908</accession>
<organism evidence="2 3">
    <name type="scientific">Iphiclides podalirius</name>
    <name type="common">scarce swallowtail</name>
    <dbReference type="NCBI Taxonomy" id="110791"/>
    <lineage>
        <taxon>Eukaryota</taxon>
        <taxon>Metazoa</taxon>
        <taxon>Ecdysozoa</taxon>
        <taxon>Arthropoda</taxon>
        <taxon>Hexapoda</taxon>
        <taxon>Insecta</taxon>
        <taxon>Pterygota</taxon>
        <taxon>Neoptera</taxon>
        <taxon>Endopterygota</taxon>
        <taxon>Lepidoptera</taxon>
        <taxon>Glossata</taxon>
        <taxon>Ditrysia</taxon>
        <taxon>Papilionoidea</taxon>
        <taxon>Papilionidae</taxon>
        <taxon>Papilioninae</taxon>
        <taxon>Iphiclides</taxon>
    </lineage>
</organism>
<gene>
    <name evidence="2" type="ORF">IPOD504_LOCUS6335</name>
</gene>
<reference evidence="2" key="1">
    <citation type="submission" date="2022-03" db="EMBL/GenBank/DDBJ databases">
        <authorList>
            <person name="Martin H S."/>
        </authorList>
    </citation>
    <scope>NUCLEOTIDE SEQUENCE</scope>
</reference>
<proteinExistence type="predicted"/>
<evidence type="ECO:0000256" key="1">
    <source>
        <dbReference type="SAM" id="MobiDB-lite"/>
    </source>
</evidence>
<dbReference type="EMBL" id="OW152830">
    <property type="protein sequence ID" value="CAH2048741.1"/>
    <property type="molecule type" value="Genomic_DNA"/>
</dbReference>
<keyword evidence="3" id="KW-1185">Reference proteome</keyword>
<sequence>MNNGRPRRLCFTTGRFVSPRRAAIKRQLEALSLANRLINKRNCQSRRSSFPLNDEGAAADAKTLRVAKSNTPRR</sequence>
<feature type="region of interest" description="Disordered" evidence="1">
    <location>
        <begin position="46"/>
        <end position="74"/>
    </location>
</feature>
<evidence type="ECO:0000313" key="3">
    <source>
        <dbReference type="Proteomes" id="UP000837857"/>
    </source>
</evidence>
<feature type="non-terminal residue" evidence="2">
    <location>
        <position position="74"/>
    </location>
</feature>
<name>A0ABN8I908_9NEOP</name>
<protein>
    <submittedName>
        <fullName evidence="2">Uncharacterized protein</fullName>
    </submittedName>
</protein>
<evidence type="ECO:0000313" key="2">
    <source>
        <dbReference type="EMBL" id="CAH2048741.1"/>
    </source>
</evidence>